<organism evidence="4 5">
    <name type="scientific">Cryobacterium cryoconiti</name>
    <dbReference type="NCBI Taxonomy" id="1259239"/>
    <lineage>
        <taxon>Bacteria</taxon>
        <taxon>Bacillati</taxon>
        <taxon>Actinomycetota</taxon>
        <taxon>Actinomycetes</taxon>
        <taxon>Micrococcales</taxon>
        <taxon>Microbacteriaceae</taxon>
        <taxon>Cryobacterium</taxon>
    </lineage>
</organism>
<dbReference type="InterPro" id="IPR002656">
    <property type="entry name" value="Acyl_transf_3_dom"/>
</dbReference>
<protein>
    <submittedName>
        <fullName evidence="4">Fucose 4-O-acetylase</fullName>
    </submittedName>
</protein>
<feature type="compositionally biased region" description="Pro residues" evidence="1">
    <location>
        <begin position="380"/>
        <end position="395"/>
    </location>
</feature>
<dbReference type="PANTHER" id="PTHR37312:SF1">
    <property type="entry name" value="MEMBRANE-BOUND ACYLTRANSFERASE YKRP-RELATED"/>
    <property type="match status" value="1"/>
</dbReference>
<keyword evidence="2" id="KW-1133">Transmembrane helix</keyword>
<dbReference type="GO" id="GO:0016747">
    <property type="term" value="F:acyltransferase activity, transferring groups other than amino-acyl groups"/>
    <property type="evidence" value="ECO:0007669"/>
    <property type="project" value="InterPro"/>
</dbReference>
<dbReference type="PANTHER" id="PTHR37312">
    <property type="entry name" value="MEMBRANE-BOUND ACYLTRANSFERASE YKRP-RELATED"/>
    <property type="match status" value="1"/>
</dbReference>
<name>A0A4Y8JXN3_9MICO</name>
<feature type="transmembrane region" description="Helical" evidence="2">
    <location>
        <begin position="52"/>
        <end position="73"/>
    </location>
</feature>
<feature type="transmembrane region" description="Helical" evidence="2">
    <location>
        <begin position="312"/>
        <end position="329"/>
    </location>
</feature>
<feature type="transmembrane region" description="Helical" evidence="2">
    <location>
        <begin position="203"/>
        <end position="225"/>
    </location>
</feature>
<dbReference type="Pfam" id="PF01757">
    <property type="entry name" value="Acyl_transf_3"/>
    <property type="match status" value="1"/>
</dbReference>
<accession>A0A4Y8JXN3</accession>
<feature type="transmembrane region" description="Helical" evidence="2">
    <location>
        <begin position="21"/>
        <end position="40"/>
    </location>
</feature>
<feature type="transmembrane region" description="Helical" evidence="2">
    <location>
        <begin position="248"/>
        <end position="272"/>
    </location>
</feature>
<proteinExistence type="predicted"/>
<sequence>MTPRTAGAPHPPHPQKRRVPLWDNARWIAITLVVVGHAILKLISESDVAYEFYLFIYAFHVPLFVAVSGYFARSGPLGTRQLHRLVTDIVLPYLIFETIWTTIRWLLGGEFHLDYSSPSWTLWFLIALLVWRLALPFLVLLRYPLLISVIISVGAGYFASIDSTFALSRTLGLLPFFVFGWQLRQWQLTTRWQNLPAAAVWRWRIGAITLFTALLGVIVANIGALREAQLRQFLLYNEAYPTFGYDQFWAGGIRLGLILLAFALIMAFLLLMPRRRTPFTAYGAATMYIYLLHAFVLFPLRETGVLGGPQPGWVLPAMILFSVLISVVLSQRIVRKVFHPLVEPRARWLFRRKARTDTGTIVLPHLEAPAETPAESPSGQPAPPARPPGPPTESR</sequence>
<gene>
    <name evidence="4" type="ORF">E3T49_06525</name>
</gene>
<keyword evidence="2" id="KW-0812">Transmembrane</keyword>
<evidence type="ECO:0000256" key="2">
    <source>
        <dbReference type="SAM" id="Phobius"/>
    </source>
</evidence>
<dbReference type="InterPro" id="IPR052734">
    <property type="entry name" value="Nod_factor_acetyltransferase"/>
</dbReference>
<comment type="caution">
    <text evidence="4">The sequence shown here is derived from an EMBL/GenBank/DDBJ whole genome shotgun (WGS) entry which is preliminary data.</text>
</comment>
<evidence type="ECO:0000313" key="5">
    <source>
        <dbReference type="Proteomes" id="UP000297472"/>
    </source>
</evidence>
<keyword evidence="5" id="KW-1185">Reference proteome</keyword>
<dbReference type="AlphaFoldDB" id="A0A4Y8JXN3"/>
<dbReference type="RefSeq" id="WP_134424153.1">
    <property type="nucleotide sequence ID" value="NZ_SOHA01000017.1"/>
</dbReference>
<dbReference type="EMBL" id="SOHA01000017">
    <property type="protein sequence ID" value="TFD31169.1"/>
    <property type="molecule type" value="Genomic_DNA"/>
</dbReference>
<reference evidence="4 5" key="1">
    <citation type="submission" date="2019-03" db="EMBL/GenBank/DDBJ databases">
        <title>Genomics of glacier-inhabiting Cryobacterium strains.</title>
        <authorList>
            <person name="Liu Q."/>
            <person name="Xin Y.-H."/>
        </authorList>
    </citation>
    <scope>NUCLEOTIDE SEQUENCE [LARGE SCALE GENOMIC DNA]</scope>
    <source>
        <strain evidence="4 5">TMT1-51</strain>
    </source>
</reference>
<evidence type="ECO:0000256" key="1">
    <source>
        <dbReference type="SAM" id="MobiDB-lite"/>
    </source>
</evidence>
<evidence type="ECO:0000259" key="3">
    <source>
        <dbReference type="Pfam" id="PF01757"/>
    </source>
</evidence>
<feature type="region of interest" description="Disordered" evidence="1">
    <location>
        <begin position="365"/>
        <end position="395"/>
    </location>
</feature>
<feature type="transmembrane region" description="Helical" evidence="2">
    <location>
        <begin position="119"/>
        <end position="135"/>
    </location>
</feature>
<dbReference type="OrthoDB" id="6623990at2"/>
<evidence type="ECO:0000313" key="4">
    <source>
        <dbReference type="EMBL" id="TFD31169.1"/>
    </source>
</evidence>
<feature type="domain" description="Acyltransferase 3" evidence="3">
    <location>
        <begin position="23"/>
        <end position="330"/>
    </location>
</feature>
<feature type="transmembrane region" description="Helical" evidence="2">
    <location>
        <begin position="279"/>
        <end position="300"/>
    </location>
</feature>
<feature type="transmembrane region" description="Helical" evidence="2">
    <location>
        <begin position="140"/>
        <end position="159"/>
    </location>
</feature>
<keyword evidence="2" id="KW-0472">Membrane</keyword>
<feature type="transmembrane region" description="Helical" evidence="2">
    <location>
        <begin position="85"/>
        <end position="107"/>
    </location>
</feature>
<feature type="transmembrane region" description="Helical" evidence="2">
    <location>
        <begin position="165"/>
        <end position="183"/>
    </location>
</feature>
<dbReference type="Proteomes" id="UP000297472">
    <property type="component" value="Unassembled WGS sequence"/>
</dbReference>